<dbReference type="FunFam" id="3.40.50.10260:FF:000001">
    <property type="entry name" value="Enhancer of mRNA-decapping protein 3"/>
    <property type="match status" value="1"/>
</dbReference>
<evidence type="ECO:0000259" key="8">
    <source>
        <dbReference type="PROSITE" id="PS51385"/>
    </source>
</evidence>
<dbReference type="SMART" id="SM01271">
    <property type="entry name" value="LSM14"/>
    <property type="match status" value="1"/>
</dbReference>
<dbReference type="FunFam" id="2.30.30.100:FF:000026">
    <property type="entry name" value="Enhancer of mRNA-decapping protein 3"/>
    <property type="match status" value="1"/>
</dbReference>
<dbReference type="PANTHER" id="PTHR13612">
    <property type="entry name" value="ENHANCER OF MRNA-DECAPPING PROTEIN 3"/>
    <property type="match status" value="1"/>
</dbReference>
<reference evidence="11" key="1">
    <citation type="submission" date="2022-03" db="EMBL/GenBank/DDBJ databases">
        <authorList>
            <person name="Alioto T."/>
            <person name="Alioto T."/>
            <person name="Gomez Garrido J."/>
        </authorList>
    </citation>
    <scope>NUCLEOTIDE SEQUENCE</scope>
</reference>
<evidence type="ECO:0000313" key="11">
    <source>
        <dbReference type="EMBL" id="CAH2273408.1"/>
    </source>
</evidence>
<dbReference type="Pfam" id="PF16598">
    <property type="entry name" value="Edc3_linker"/>
    <property type="match status" value="2"/>
</dbReference>
<dbReference type="GO" id="GO:0031087">
    <property type="term" value="P:deadenylation-independent decapping of nuclear-transcribed mRNA"/>
    <property type="evidence" value="ECO:0007669"/>
    <property type="project" value="InterPro"/>
</dbReference>
<evidence type="ECO:0000259" key="10">
    <source>
        <dbReference type="PROSITE" id="PS52002"/>
    </source>
</evidence>
<dbReference type="GO" id="GO:0033962">
    <property type="term" value="P:P-body assembly"/>
    <property type="evidence" value="ECO:0007669"/>
    <property type="project" value="TreeGrafter"/>
</dbReference>
<dbReference type="InterPro" id="IPR025609">
    <property type="entry name" value="Lsm14-like_N"/>
</dbReference>
<feature type="region of interest" description="Disordered" evidence="7">
    <location>
        <begin position="181"/>
        <end position="214"/>
    </location>
</feature>
<accession>A0AAD1RK52</accession>
<comment type="similarity">
    <text evidence="2">Belongs to the EDC3 family.</text>
</comment>
<feature type="domain" description="DFDF" evidence="9">
    <location>
        <begin position="221"/>
        <end position="257"/>
    </location>
</feature>
<evidence type="ECO:0000256" key="7">
    <source>
        <dbReference type="SAM" id="MobiDB-lite"/>
    </source>
</evidence>
<dbReference type="InterPro" id="IPR036652">
    <property type="entry name" value="YjeF_N_dom_sf"/>
</dbReference>
<dbReference type="Proteomes" id="UP001295444">
    <property type="component" value="Chromosome 03"/>
</dbReference>
<keyword evidence="5" id="KW-0694">RNA-binding</keyword>
<evidence type="ECO:0000256" key="3">
    <source>
        <dbReference type="ARBA" id="ARBA00015797"/>
    </source>
</evidence>
<dbReference type="Pfam" id="PF12701">
    <property type="entry name" value="LSM14"/>
    <property type="match status" value="1"/>
</dbReference>
<dbReference type="InterPro" id="IPR004443">
    <property type="entry name" value="YjeF_N_dom"/>
</dbReference>
<dbReference type="GO" id="GO:0000932">
    <property type="term" value="C:P-body"/>
    <property type="evidence" value="ECO:0007669"/>
    <property type="project" value="UniProtKB-SubCell"/>
</dbReference>
<dbReference type="PROSITE" id="PS51512">
    <property type="entry name" value="DFDF"/>
    <property type="match status" value="1"/>
</dbReference>
<dbReference type="Gene3D" id="3.40.50.10260">
    <property type="entry name" value="YjeF N-terminal domain"/>
    <property type="match status" value="1"/>
</dbReference>
<evidence type="ECO:0000256" key="5">
    <source>
        <dbReference type="ARBA" id="ARBA00022884"/>
    </source>
</evidence>
<gene>
    <name evidence="11" type="ORF">PECUL_23A034454</name>
</gene>
<protein>
    <recommendedName>
        <fullName evidence="3">Enhancer of mRNA-decapping protein 3</fullName>
    </recommendedName>
    <alternativeName>
        <fullName evidence="6">YjeF domain-containing protein 1</fullName>
    </alternativeName>
</protein>
<dbReference type="InterPro" id="IPR034107">
    <property type="entry name" value="Lsm16_N"/>
</dbReference>
<evidence type="ECO:0000313" key="12">
    <source>
        <dbReference type="Proteomes" id="UP001295444"/>
    </source>
</evidence>
<feature type="region of interest" description="Disordered" evidence="7">
    <location>
        <begin position="255"/>
        <end position="280"/>
    </location>
</feature>
<dbReference type="InterPro" id="IPR025762">
    <property type="entry name" value="DFDF"/>
</dbReference>
<evidence type="ECO:0000256" key="6">
    <source>
        <dbReference type="ARBA" id="ARBA00032192"/>
    </source>
</evidence>
<dbReference type="Pfam" id="PF09532">
    <property type="entry name" value="FDF"/>
    <property type="match status" value="1"/>
</dbReference>
<dbReference type="SUPFAM" id="SSF64153">
    <property type="entry name" value="YjeF N-terminal domain-like"/>
    <property type="match status" value="1"/>
</dbReference>
<keyword evidence="12" id="KW-1185">Reference proteome</keyword>
<dbReference type="Gene3D" id="2.30.30.100">
    <property type="match status" value="1"/>
</dbReference>
<dbReference type="EMBL" id="OW240914">
    <property type="protein sequence ID" value="CAH2273408.1"/>
    <property type="molecule type" value="Genomic_DNA"/>
</dbReference>
<sequence length="543" mass="59187">MAADWLGSIVSINCGNTLGVYQGRVSAVDQLNQTISLTQPFHNGVKCLVPEVTFRAGDIVDLKILEIPVDSPRTNHQLPDDPSGSSCVSTSQQNGMSKQKSSTTVGTSQGIPRRADAKGNEPAGTSPQPCSKSHVDKHTDGIGQPKNFRRRHNSSSIQLAVQSLRYLQSTGCRLESEISSTLSGQMEIGRGSSSSRYPNQVTPKKTGPKNGQLKARDDECFGDELEEIPDTDFDFEGNLALFDKAAIFEEIDTREKKGGSAGGGVAKSRGTPNERPPTYRHDENIIESEPIVYRRILVPQPGGKEYCTDSGLVVPSISYSLHKKLLCVAEKHGLSVERRLEISGVCASQMALTLLGGPNRLNPKNVHQRPTVALLCGPHVKGAQGISCGRHLANHDVDIILFLPNFVKMLEPVTNELNLFCQTQGKQVPNVKDLPDCPVDLVINCLDCHENAFLRDQPWYRAAVDWANGNRAPVLSIDPPVNDQEQGIHAKWSLELGLPLALGEQAGRVYLCDIGIPQKVFREVGISYHSPFGCKFVIPLHSI</sequence>
<comment type="subcellular location">
    <subcellularLocation>
        <location evidence="1">Cytoplasm</location>
        <location evidence="1">P-body</location>
    </subcellularLocation>
</comment>
<dbReference type="AlphaFoldDB" id="A0AAD1RK52"/>
<name>A0AAD1RK52_PELCU</name>
<feature type="domain" description="Sm" evidence="10">
    <location>
        <begin position="1"/>
        <end position="68"/>
    </location>
</feature>
<dbReference type="InterPro" id="IPR019050">
    <property type="entry name" value="FDF_dom"/>
</dbReference>
<dbReference type="InterPro" id="IPR047575">
    <property type="entry name" value="Sm"/>
</dbReference>
<dbReference type="GO" id="GO:0003729">
    <property type="term" value="F:mRNA binding"/>
    <property type="evidence" value="ECO:0007669"/>
    <property type="project" value="InterPro"/>
</dbReference>
<dbReference type="CDD" id="cd01737">
    <property type="entry name" value="LSm16_N"/>
    <property type="match status" value="1"/>
</dbReference>
<feature type="compositionally biased region" description="Polar residues" evidence="7">
    <location>
        <begin position="72"/>
        <end position="110"/>
    </location>
</feature>
<evidence type="ECO:0000259" key="9">
    <source>
        <dbReference type="PROSITE" id="PS51512"/>
    </source>
</evidence>
<evidence type="ECO:0000256" key="4">
    <source>
        <dbReference type="ARBA" id="ARBA00022490"/>
    </source>
</evidence>
<feature type="domain" description="YjeF N-terminal" evidence="8">
    <location>
        <begin position="318"/>
        <end position="522"/>
    </location>
</feature>
<proteinExistence type="inferred from homology"/>
<keyword evidence="4" id="KW-0963">Cytoplasm</keyword>
<dbReference type="SMART" id="SM01199">
    <property type="entry name" value="FDF"/>
    <property type="match status" value="1"/>
</dbReference>
<feature type="region of interest" description="Disordered" evidence="7">
    <location>
        <begin position="71"/>
        <end position="154"/>
    </location>
</feature>
<feature type="compositionally biased region" description="Polar residues" evidence="7">
    <location>
        <begin position="191"/>
        <end position="203"/>
    </location>
</feature>
<dbReference type="Pfam" id="PF03853">
    <property type="entry name" value="YjeF_N"/>
    <property type="match status" value="1"/>
</dbReference>
<evidence type="ECO:0000256" key="2">
    <source>
        <dbReference type="ARBA" id="ARBA00006610"/>
    </source>
</evidence>
<dbReference type="PANTHER" id="PTHR13612:SF0">
    <property type="entry name" value="ENHANCER OF MRNA-DECAPPING PROTEIN 3"/>
    <property type="match status" value="1"/>
</dbReference>
<dbReference type="PROSITE" id="PS52002">
    <property type="entry name" value="SM"/>
    <property type="match status" value="1"/>
</dbReference>
<dbReference type="PROSITE" id="PS51385">
    <property type="entry name" value="YJEF_N"/>
    <property type="match status" value="1"/>
</dbReference>
<evidence type="ECO:0000256" key="1">
    <source>
        <dbReference type="ARBA" id="ARBA00004201"/>
    </source>
</evidence>
<organism evidence="11 12">
    <name type="scientific">Pelobates cultripes</name>
    <name type="common">Western spadefoot toad</name>
    <dbReference type="NCBI Taxonomy" id="61616"/>
    <lineage>
        <taxon>Eukaryota</taxon>
        <taxon>Metazoa</taxon>
        <taxon>Chordata</taxon>
        <taxon>Craniata</taxon>
        <taxon>Vertebrata</taxon>
        <taxon>Euteleostomi</taxon>
        <taxon>Amphibia</taxon>
        <taxon>Batrachia</taxon>
        <taxon>Anura</taxon>
        <taxon>Pelobatoidea</taxon>
        <taxon>Pelobatidae</taxon>
        <taxon>Pelobates</taxon>
    </lineage>
</organism>